<evidence type="ECO:0000313" key="1">
    <source>
        <dbReference type="EMBL" id="CCX08385.1"/>
    </source>
</evidence>
<gene>
    <name evidence="1" type="ORF">PCON_07978</name>
</gene>
<accession>U4L1K1</accession>
<dbReference type="Proteomes" id="UP000018144">
    <property type="component" value="Unassembled WGS sequence"/>
</dbReference>
<proteinExistence type="predicted"/>
<name>U4L1K1_PYROM</name>
<reference evidence="1 2" key="1">
    <citation type="journal article" date="2013" name="PLoS Genet.">
        <title>The genome and development-dependent transcriptomes of Pyronema confluens: a window into fungal evolution.</title>
        <authorList>
            <person name="Traeger S."/>
            <person name="Altegoer F."/>
            <person name="Freitag M."/>
            <person name="Gabaldon T."/>
            <person name="Kempken F."/>
            <person name="Kumar A."/>
            <person name="Marcet-Houben M."/>
            <person name="Poggeler S."/>
            <person name="Stajich J.E."/>
            <person name="Nowrousian M."/>
        </authorList>
    </citation>
    <scope>NUCLEOTIDE SEQUENCE [LARGE SCALE GENOMIC DNA]</scope>
    <source>
        <strain evidence="2">CBS 100304</strain>
        <tissue evidence="1">Vegetative mycelium</tissue>
    </source>
</reference>
<sequence length="169" mass="18611">MKVINGKSSRCLSIDCRQSRFALEYRADGSETSRYNGILASTHPYHTAISITTAVSIPCRFESKGPMGSAFLGCLPHTDMEKLFGASTAMMRCVRFASVIRLRGIAESQRLSARSPAEELHKSKIKMVARDPQSAAAAAVRRHLTLPTFFTGALTKFFCKILTTFQNNS</sequence>
<organism evidence="1 2">
    <name type="scientific">Pyronema omphalodes (strain CBS 100304)</name>
    <name type="common">Pyronema confluens</name>
    <dbReference type="NCBI Taxonomy" id="1076935"/>
    <lineage>
        <taxon>Eukaryota</taxon>
        <taxon>Fungi</taxon>
        <taxon>Dikarya</taxon>
        <taxon>Ascomycota</taxon>
        <taxon>Pezizomycotina</taxon>
        <taxon>Pezizomycetes</taxon>
        <taxon>Pezizales</taxon>
        <taxon>Pyronemataceae</taxon>
        <taxon>Pyronema</taxon>
    </lineage>
</organism>
<keyword evidence="2" id="KW-1185">Reference proteome</keyword>
<evidence type="ECO:0000313" key="2">
    <source>
        <dbReference type="Proteomes" id="UP000018144"/>
    </source>
</evidence>
<dbReference type="EMBL" id="HF935410">
    <property type="protein sequence ID" value="CCX08385.1"/>
    <property type="molecule type" value="Genomic_DNA"/>
</dbReference>
<dbReference type="AlphaFoldDB" id="U4L1K1"/>
<protein>
    <submittedName>
        <fullName evidence="1">Uncharacterized protein</fullName>
    </submittedName>
</protein>